<gene>
    <name evidence="1" type="ORF">NCTC10252_04303</name>
</gene>
<sequence>MYDYSLLIGNGINNLSEGYSWDDVLKGLGDKYKVDINTNEKPFPLAYEEIYFKILKRKGNGNNENDIKNFIAEKIKKITANEIHQAILELNCQNIMTTNYDLAFEDVLKKETKTTHLNNKGIIKEQRYNVFRHHELSEKKIWHIHGDITVPNSITLGYEHYSGHLQSMRNYTTSGSHYKKSDFDQSSLISRHKKNVLTPEYSWIDNFFLRDIYVIGLTLDFVEIDLWWLLTFRERNKYMKKLAKEINNNITYYLPACFLDASQCKKDDIKRLKVKTELLESVGVHINKNFGMDFKRSKVHEKNFYLQVVNDIRNQCALNS</sequence>
<dbReference type="EMBL" id="UGWP01000004">
    <property type="protein sequence ID" value="SUF58957.1"/>
    <property type="molecule type" value="Genomic_DNA"/>
</dbReference>
<evidence type="ECO:0000313" key="2">
    <source>
        <dbReference type="Proteomes" id="UP000254597"/>
    </source>
</evidence>
<name>A0A379QRG9_SALER</name>
<dbReference type="Proteomes" id="UP000254597">
    <property type="component" value="Unassembled WGS sequence"/>
</dbReference>
<dbReference type="Pfam" id="PF13289">
    <property type="entry name" value="SIR2_2"/>
    <property type="match status" value="1"/>
</dbReference>
<reference evidence="1 2" key="1">
    <citation type="submission" date="2018-06" db="EMBL/GenBank/DDBJ databases">
        <authorList>
            <consortium name="Pathogen Informatics"/>
            <person name="Doyle S."/>
        </authorList>
    </citation>
    <scope>NUCLEOTIDE SEQUENCE [LARGE SCALE GENOMIC DNA]</scope>
    <source>
        <strain evidence="1 2">NCTC10252</strain>
    </source>
</reference>
<dbReference type="AlphaFoldDB" id="A0A379QRG9"/>
<protein>
    <submittedName>
        <fullName evidence="1">Uncharacterized protein</fullName>
    </submittedName>
</protein>
<accession>A0A379QRG9</accession>
<organism evidence="1 2">
    <name type="scientific">Salmonella enterica</name>
    <name type="common">Salmonella choleraesuis</name>
    <dbReference type="NCBI Taxonomy" id="28901"/>
    <lineage>
        <taxon>Bacteria</taxon>
        <taxon>Pseudomonadati</taxon>
        <taxon>Pseudomonadota</taxon>
        <taxon>Gammaproteobacteria</taxon>
        <taxon>Enterobacterales</taxon>
        <taxon>Enterobacteriaceae</taxon>
        <taxon>Salmonella</taxon>
    </lineage>
</organism>
<proteinExistence type="predicted"/>
<evidence type="ECO:0000313" key="1">
    <source>
        <dbReference type="EMBL" id="SUF58957.1"/>
    </source>
</evidence>